<evidence type="ECO:0000256" key="1">
    <source>
        <dbReference type="SAM" id="MobiDB-lite"/>
    </source>
</evidence>
<accession>A0A7N0RDT4</accession>
<evidence type="ECO:0000313" key="4">
    <source>
        <dbReference type="Proteomes" id="UP000594263"/>
    </source>
</evidence>
<dbReference type="Proteomes" id="UP000594263">
    <property type="component" value="Unplaced"/>
</dbReference>
<keyword evidence="4" id="KW-1185">Reference proteome</keyword>
<dbReference type="PANTHER" id="PTHR44137">
    <property type="entry name" value="BNAC03G44070D PROTEIN"/>
    <property type="match status" value="1"/>
</dbReference>
<reference evidence="3" key="1">
    <citation type="submission" date="2021-01" db="UniProtKB">
        <authorList>
            <consortium name="EnsemblPlants"/>
        </authorList>
    </citation>
    <scope>IDENTIFICATION</scope>
</reference>
<dbReference type="Gramene" id="Kaladp0008s0866.1.v1.1">
    <property type="protein sequence ID" value="Kaladp0008s0866.1.v1.1.CDS.1"/>
    <property type="gene ID" value="Kaladp0008s0866.v1.1"/>
</dbReference>
<evidence type="ECO:0000259" key="2">
    <source>
        <dbReference type="PROSITE" id="PS50076"/>
    </source>
</evidence>
<name>A0A7N0RDT4_KALFE</name>
<dbReference type="PROSITE" id="PS50076">
    <property type="entry name" value="DNAJ_2"/>
    <property type="match status" value="1"/>
</dbReference>
<dbReference type="InterPro" id="IPR036869">
    <property type="entry name" value="J_dom_sf"/>
</dbReference>
<evidence type="ECO:0000313" key="3">
    <source>
        <dbReference type="EnsemblPlants" id="Kaladp0008s0866.1.v1.1.CDS.1"/>
    </source>
</evidence>
<dbReference type="Pfam" id="PF00226">
    <property type="entry name" value="DnaJ"/>
    <property type="match status" value="1"/>
</dbReference>
<feature type="region of interest" description="Disordered" evidence="1">
    <location>
        <begin position="127"/>
        <end position="182"/>
    </location>
</feature>
<dbReference type="InterPro" id="IPR001623">
    <property type="entry name" value="DnaJ_domain"/>
</dbReference>
<dbReference type="CDD" id="cd06257">
    <property type="entry name" value="DnaJ"/>
    <property type="match status" value="1"/>
</dbReference>
<dbReference type="SUPFAM" id="SSF46565">
    <property type="entry name" value="Chaperone J-domain"/>
    <property type="match status" value="1"/>
</dbReference>
<organism evidence="3 4">
    <name type="scientific">Kalanchoe fedtschenkoi</name>
    <name type="common">Lavender scallops</name>
    <name type="synonym">South American air plant</name>
    <dbReference type="NCBI Taxonomy" id="63787"/>
    <lineage>
        <taxon>Eukaryota</taxon>
        <taxon>Viridiplantae</taxon>
        <taxon>Streptophyta</taxon>
        <taxon>Embryophyta</taxon>
        <taxon>Tracheophyta</taxon>
        <taxon>Spermatophyta</taxon>
        <taxon>Magnoliopsida</taxon>
        <taxon>eudicotyledons</taxon>
        <taxon>Gunneridae</taxon>
        <taxon>Pentapetalae</taxon>
        <taxon>Saxifragales</taxon>
        <taxon>Crassulaceae</taxon>
        <taxon>Kalanchoe</taxon>
    </lineage>
</organism>
<dbReference type="Gene3D" id="1.10.287.110">
    <property type="entry name" value="DnaJ domain"/>
    <property type="match status" value="1"/>
</dbReference>
<feature type="compositionally biased region" description="Low complexity" evidence="1">
    <location>
        <begin position="151"/>
        <end position="160"/>
    </location>
</feature>
<proteinExistence type="predicted"/>
<dbReference type="EnsemblPlants" id="Kaladp0008s0866.1.v1.1">
    <property type="protein sequence ID" value="Kaladp0008s0866.1.v1.1.CDS.1"/>
    <property type="gene ID" value="Kaladp0008s0866.v1.1"/>
</dbReference>
<dbReference type="PANTHER" id="PTHR44137:SF57">
    <property type="entry name" value="CHAPERONE DNAJ-DOMAIN PROTEIN"/>
    <property type="match status" value="1"/>
</dbReference>
<dbReference type="SMART" id="SM00271">
    <property type="entry name" value="DnaJ"/>
    <property type="match status" value="1"/>
</dbReference>
<dbReference type="PRINTS" id="PR00625">
    <property type="entry name" value="JDOMAIN"/>
</dbReference>
<sequence>MSDTCTFERSVETSESYFKLNQFTNAIRAMKAAKKRSPELSPAADRYLAAYKVHYAVRAEASWYKLLGIEYTNASPDDIKKQYKKMALALHPDKNGSAAAEGAFKYVSNAYEVLSDEAKRQAYNRQMGFRARPSKPKKQPKAPQAKKERQPAGSGPSHSSQGGGKRRGGGGQTGRGGYSGWAWWDDRWHSMWSSDF</sequence>
<dbReference type="AlphaFoldDB" id="A0A7N0RDT4"/>
<protein>
    <recommendedName>
        <fullName evidence="2">J domain-containing protein</fullName>
    </recommendedName>
</protein>
<feature type="compositionally biased region" description="Gly residues" evidence="1">
    <location>
        <begin position="169"/>
        <end position="179"/>
    </location>
</feature>
<feature type="domain" description="J" evidence="2">
    <location>
        <begin position="62"/>
        <end position="127"/>
    </location>
</feature>
<dbReference type="PROSITE" id="PS00636">
    <property type="entry name" value="DNAJ_1"/>
    <property type="match status" value="1"/>
</dbReference>
<dbReference type="InterPro" id="IPR018253">
    <property type="entry name" value="DnaJ_domain_CS"/>
</dbReference>